<protein>
    <submittedName>
        <fullName evidence="4">4-hydroxythreonine-4-phosphate dehydrogenase</fullName>
        <ecNumber evidence="4">1.1.1.262</ecNumber>
    </submittedName>
</protein>
<dbReference type="Pfam" id="PF04166">
    <property type="entry name" value="PdxA"/>
    <property type="match status" value="1"/>
</dbReference>
<evidence type="ECO:0000256" key="3">
    <source>
        <dbReference type="ARBA" id="ARBA00023027"/>
    </source>
</evidence>
<dbReference type="Proteomes" id="UP000582837">
    <property type="component" value="Unassembled WGS sequence"/>
</dbReference>
<dbReference type="InterPro" id="IPR005255">
    <property type="entry name" value="PdxA_fam"/>
</dbReference>
<keyword evidence="1" id="KW-0479">Metal-binding</keyword>
<keyword evidence="2 4" id="KW-0560">Oxidoreductase</keyword>
<reference evidence="4 5" key="1">
    <citation type="submission" date="2020-08" db="EMBL/GenBank/DDBJ databases">
        <title>Genomic Encyclopedia of Type Strains, Phase IV (KMG-IV): sequencing the most valuable type-strain genomes for metagenomic binning, comparative biology and taxonomic classification.</title>
        <authorList>
            <person name="Goeker M."/>
        </authorList>
    </citation>
    <scope>NUCLEOTIDE SEQUENCE [LARGE SCALE GENOMIC DNA]</scope>
    <source>
        <strain evidence="4 5">DSM 29007</strain>
    </source>
</reference>
<dbReference type="GO" id="GO:0046872">
    <property type="term" value="F:metal ion binding"/>
    <property type="evidence" value="ECO:0007669"/>
    <property type="project" value="UniProtKB-KW"/>
</dbReference>
<dbReference type="PANTHER" id="PTHR30004:SF6">
    <property type="entry name" value="D-THREONATE 4-PHOSPHATE DEHYDROGENASE"/>
    <property type="match status" value="1"/>
</dbReference>
<evidence type="ECO:0000256" key="1">
    <source>
        <dbReference type="ARBA" id="ARBA00022723"/>
    </source>
</evidence>
<organism evidence="4 5">
    <name type="scientific">Longimicrobium terrae</name>
    <dbReference type="NCBI Taxonomy" id="1639882"/>
    <lineage>
        <taxon>Bacteria</taxon>
        <taxon>Pseudomonadati</taxon>
        <taxon>Gemmatimonadota</taxon>
        <taxon>Longimicrobiia</taxon>
        <taxon>Longimicrobiales</taxon>
        <taxon>Longimicrobiaceae</taxon>
        <taxon>Longimicrobium</taxon>
    </lineage>
</organism>
<dbReference type="NCBIfam" id="TIGR00557">
    <property type="entry name" value="pdxA"/>
    <property type="match status" value="1"/>
</dbReference>
<dbReference type="SUPFAM" id="SSF53659">
    <property type="entry name" value="Isocitrate/Isopropylmalate dehydrogenase-like"/>
    <property type="match status" value="1"/>
</dbReference>
<dbReference type="Gene3D" id="3.40.718.10">
    <property type="entry name" value="Isopropylmalate Dehydrogenase"/>
    <property type="match status" value="2"/>
</dbReference>
<accession>A0A841H2J8</accession>
<dbReference type="RefSeq" id="WP_170036603.1">
    <property type="nucleotide sequence ID" value="NZ_JABDTL010000002.1"/>
</dbReference>
<dbReference type="GO" id="GO:0050570">
    <property type="term" value="F:4-hydroxythreonine-4-phosphate dehydrogenase activity"/>
    <property type="evidence" value="ECO:0007669"/>
    <property type="project" value="UniProtKB-EC"/>
</dbReference>
<dbReference type="PANTHER" id="PTHR30004">
    <property type="entry name" value="4-HYDROXYTHREONINE-4-PHOSPHATE DEHYDROGENASE"/>
    <property type="match status" value="1"/>
</dbReference>
<dbReference type="EMBL" id="JACHIA010000014">
    <property type="protein sequence ID" value="MBB6072385.1"/>
    <property type="molecule type" value="Genomic_DNA"/>
</dbReference>
<dbReference type="EC" id="1.1.1.262" evidence="4"/>
<dbReference type="GO" id="GO:0051287">
    <property type="term" value="F:NAD binding"/>
    <property type="evidence" value="ECO:0007669"/>
    <property type="project" value="InterPro"/>
</dbReference>
<comment type="caution">
    <text evidence="4">The sequence shown here is derived from an EMBL/GenBank/DDBJ whole genome shotgun (WGS) entry which is preliminary data.</text>
</comment>
<keyword evidence="5" id="KW-1185">Reference proteome</keyword>
<evidence type="ECO:0000313" key="4">
    <source>
        <dbReference type="EMBL" id="MBB6072385.1"/>
    </source>
</evidence>
<dbReference type="AlphaFoldDB" id="A0A841H2J8"/>
<evidence type="ECO:0000313" key="5">
    <source>
        <dbReference type="Proteomes" id="UP000582837"/>
    </source>
</evidence>
<evidence type="ECO:0000256" key="2">
    <source>
        <dbReference type="ARBA" id="ARBA00023002"/>
    </source>
</evidence>
<keyword evidence="3" id="KW-0520">NAD</keyword>
<name>A0A841H2J8_9BACT</name>
<gene>
    <name evidence="4" type="ORF">HNQ61_004047</name>
</gene>
<sequence>MPERRLPRIAITLGDPRGIGPEVTAGALSDPELASAADYVLVGPRSLLRPGTQDVSVGEWSAEQDEASAGRIAGEAIRRAVEMAMVGEVDALVTAPIEKYAFRAGGWHYPGHTEMLGELSGAPEVVMMMAAERTALGGPLRVVLATTHLALRDVPAALSTDLLVHQATITAEALTRQWGIERPRVALCAVNPHASDGGLFGDEEARIVQPALQRLREAGVDAFGPIPADTVFTRAVRGEFDAVIAPYHDVGMAAFKTAAFGAGVNVTLGLPFPRTSPDHGTALDIAGTGRADPSSMKEAVRLAIRLSRTL</sequence>
<proteinExistence type="predicted"/>